<dbReference type="SUPFAM" id="SSF54001">
    <property type="entry name" value="Cysteine proteinases"/>
    <property type="match status" value="1"/>
</dbReference>
<organism evidence="6 7">
    <name type="scientific">Alcanivorax quisquiliarum</name>
    <dbReference type="NCBI Taxonomy" id="2933565"/>
    <lineage>
        <taxon>Bacteria</taxon>
        <taxon>Pseudomonadati</taxon>
        <taxon>Pseudomonadota</taxon>
        <taxon>Gammaproteobacteria</taxon>
        <taxon>Oceanospirillales</taxon>
        <taxon>Alcanivoracaceae</taxon>
        <taxon>Alcanivorax</taxon>
    </lineage>
</organism>
<keyword evidence="3" id="KW-0732">Signal</keyword>
<dbReference type="PROSITE" id="PS00639">
    <property type="entry name" value="THIOL_PROTEASE_HIS"/>
    <property type="match status" value="1"/>
</dbReference>
<evidence type="ECO:0000256" key="3">
    <source>
        <dbReference type="SAM" id="SignalP"/>
    </source>
</evidence>
<dbReference type="Gene3D" id="3.90.70.10">
    <property type="entry name" value="Cysteine proteinases"/>
    <property type="match status" value="1"/>
</dbReference>
<comment type="similarity">
    <text evidence="1">Belongs to the peptidase C1 family.</text>
</comment>
<keyword evidence="2" id="KW-1015">Disulfide bond</keyword>
<dbReference type="SMART" id="SM00848">
    <property type="entry name" value="Inhibitor_I29"/>
    <property type="match status" value="1"/>
</dbReference>
<dbReference type="InterPro" id="IPR039417">
    <property type="entry name" value="Peptidase_C1A_papain-like"/>
</dbReference>
<proteinExistence type="inferred from homology"/>
<dbReference type="InterPro" id="IPR000668">
    <property type="entry name" value="Peptidase_C1A_C"/>
</dbReference>
<reference evidence="6" key="1">
    <citation type="submission" date="2022-04" db="EMBL/GenBank/DDBJ databases">
        <title>Alcanivorax sp. CY1518 draft genome sequence.</title>
        <authorList>
            <person name="Zhao G."/>
            <person name="An M."/>
        </authorList>
    </citation>
    <scope>NUCLEOTIDE SEQUENCE</scope>
    <source>
        <strain evidence="6">CY1518</strain>
    </source>
</reference>
<comment type="caution">
    <text evidence="6">The sequence shown here is derived from an EMBL/GenBank/DDBJ whole genome shotgun (WGS) entry which is preliminary data.</text>
</comment>
<evidence type="ECO:0000259" key="4">
    <source>
        <dbReference type="SMART" id="SM00645"/>
    </source>
</evidence>
<dbReference type="InterPro" id="IPR025660">
    <property type="entry name" value="Pept_his_AS"/>
</dbReference>
<feature type="domain" description="Peptidase C1A papain C-terminal" evidence="4">
    <location>
        <begin position="121"/>
        <end position="338"/>
    </location>
</feature>
<feature type="signal peptide" evidence="3">
    <location>
        <begin position="1"/>
        <end position="18"/>
    </location>
</feature>
<feature type="chain" id="PRO_5045955840" evidence="3">
    <location>
        <begin position="19"/>
        <end position="340"/>
    </location>
</feature>
<dbReference type="CDD" id="cd02248">
    <property type="entry name" value="Peptidase_C1A"/>
    <property type="match status" value="1"/>
</dbReference>
<evidence type="ECO:0000256" key="1">
    <source>
        <dbReference type="ARBA" id="ARBA00008455"/>
    </source>
</evidence>
<name>A0ABT0EAR5_9GAMM</name>
<dbReference type="EMBL" id="JALKII010000036">
    <property type="protein sequence ID" value="MCK0538909.1"/>
    <property type="molecule type" value="Genomic_DNA"/>
</dbReference>
<dbReference type="InterPro" id="IPR013128">
    <property type="entry name" value="Peptidase_C1A"/>
</dbReference>
<evidence type="ECO:0000313" key="6">
    <source>
        <dbReference type="EMBL" id="MCK0538909.1"/>
    </source>
</evidence>
<evidence type="ECO:0000313" key="7">
    <source>
        <dbReference type="Proteomes" id="UP001165524"/>
    </source>
</evidence>
<protein>
    <submittedName>
        <fullName evidence="6">C1 family peptidase</fullName>
    </submittedName>
</protein>
<dbReference type="RefSeq" id="WP_246953987.1">
    <property type="nucleotide sequence ID" value="NZ_JALKII010000036.1"/>
</dbReference>
<dbReference type="PANTHER" id="PTHR12411">
    <property type="entry name" value="CYSTEINE PROTEASE FAMILY C1-RELATED"/>
    <property type="match status" value="1"/>
</dbReference>
<keyword evidence="7" id="KW-1185">Reference proteome</keyword>
<accession>A0ABT0EAR5</accession>
<dbReference type="InterPro" id="IPR025661">
    <property type="entry name" value="Pept_asp_AS"/>
</dbReference>
<evidence type="ECO:0000256" key="2">
    <source>
        <dbReference type="ARBA" id="ARBA00023157"/>
    </source>
</evidence>
<dbReference type="PROSITE" id="PS00640">
    <property type="entry name" value="THIOL_PROTEASE_ASN"/>
    <property type="match status" value="1"/>
</dbReference>
<dbReference type="InterPro" id="IPR038765">
    <property type="entry name" value="Papain-like_cys_pep_sf"/>
</dbReference>
<dbReference type="PRINTS" id="PR00705">
    <property type="entry name" value="PAPAIN"/>
</dbReference>
<dbReference type="SMART" id="SM00645">
    <property type="entry name" value="Pept_C1"/>
    <property type="match status" value="1"/>
</dbReference>
<dbReference type="Proteomes" id="UP001165524">
    <property type="component" value="Unassembled WGS sequence"/>
</dbReference>
<sequence>MRLSLFLCCLAASALLTAGAPSHNDLEEWTKFKATYNKTYSSANEENDRMEIFLDNKNRIDKHNQLYKNGLVSYTMGVNKFSDMTETEFRSFYTGSLNPGQSFRRESSLNTNRLLLGGGDLPRSVDWREANWVTPVKEQKECLSCWIFSAVGAVESQHYNKTGELVTLSEQNVVDCVNAPVDEGHCRIGWMDTAFEYILNNGIDTEESYPYEAEIKECRFDPSKIGATITGYADLPPGDEKVLKRAVATVGPVSVAIDSKDGDFQHYKNGVYHSDTCLNTEDKLDHALLVIGYGKENGQPYWLVKNSWGTTWGEDGFGKIARNMDNHCGIATKASYPVID</sequence>
<dbReference type="InterPro" id="IPR013201">
    <property type="entry name" value="Prot_inhib_I29"/>
</dbReference>
<feature type="domain" description="Cathepsin propeptide inhibitor" evidence="5">
    <location>
        <begin position="29"/>
        <end position="89"/>
    </location>
</feature>
<dbReference type="Pfam" id="PF08246">
    <property type="entry name" value="Inhibitor_I29"/>
    <property type="match status" value="1"/>
</dbReference>
<gene>
    <name evidence="6" type="ORF">MU846_14505</name>
</gene>
<dbReference type="Pfam" id="PF00112">
    <property type="entry name" value="Peptidase_C1"/>
    <property type="match status" value="1"/>
</dbReference>
<evidence type="ECO:0000259" key="5">
    <source>
        <dbReference type="SMART" id="SM00848"/>
    </source>
</evidence>